<proteinExistence type="predicted"/>
<gene>
    <name evidence="2" type="ORF">UQ64_09460</name>
</gene>
<dbReference type="OrthoDB" id="9793216at2"/>
<evidence type="ECO:0000259" key="1">
    <source>
        <dbReference type="Pfam" id="PF12867"/>
    </source>
</evidence>
<evidence type="ECO:0000313" key="3">
    <source>
        <dbReference type="Proteomes" id="UP000054709"/>
    </source>
</evidence>
<keyword evidence="3" id="KW-1185">Reference proteome</keyword>
<dbReference type="AlphaFoldDB" id="A0A0W1B0E0"/>
<dbReference type="InterPro" id="IPR034660">
    <property type="entry name" value="DinB/YfiT-like"/>
</dbReference>
<dbReference type="SUPFAM" id="SSF109854">
    <property type="entry name" value="DinB/YfiT-like putative metalloenzymes"/>
    <property type="match status" value="1"/>
</dbReference>
<name>A0A0W1B0E0_9BACL</name>
<dbReference type="InterPro" id="IPR024775">
    <property type="entry name" value="DinB-like"/>
</dbReference>
<accession>A0A0W1B0E0</accession>
<protein>
    <recommendedName>
        <fullName evidence="1">DinB-like domain-containing protein</fullName>
    </recommendedName>
</protein>
<dbReference type="Pfam" id="PF12867">
    <property type="entry name" value="DinB_2"/>
    <property type="match status" value="1"/>
</dbReference>
<dbReference type="RefSeq" id="WP_060622612.1">
    <property type="nucleotide sequence ID" value="NZ_LCZJ02000018.1"/>
</dbReference>
<evidence type="ECO:0000313" key="2">
    <source>
        <dbReference type="EMBL" id="KTD87063.1"/>
    </source>
</evidence>
<dbReference type="Proteomes" id="UP000054709">
    <property type="component" value="Unassembled WGS sequence"/>
</dbReference>
<dbReference type="EMBL" id="LCZJ02000018">
    <property type="protein sequence ID" value="KTD87063.1"/>
    <property type="molecule type" value="Genomic_DNA"/>
</dbReference>
<comment type="caution">
    <text evidence="2">The sequence shown here is derived from an EMBL/GenBank/DDBJ whole genome shotgun (WGS) entry which is preliminary data.</text>
</comment>
<sequence length="172" mass="19664">MDRRPESSEYLEELSKYVDLVPAEGDIITIFKEQTDEICTFISNLTEEQGEHRYAPDKWSIKQMVGHLADTGRIMSYRLLRVARGDTTPLAGFDEKDYVLTANFEAHTLEKLLAHYKLVRESTQVLLDTLPEDAWTRKGTVNDGTISARAVACVMIGHDLHHLNILKERYLV</sequence>
<dbReference type="Gene3D" id="1.20.120.450">
    <property type="entry name" value="dinb family like domain"/>
    <property type="match status" value="1"/>
</dbReference>
<reference evidence="2 3" key="1">
    <citation type="journal article" date="2015" name="Int. Biodeterior. Biodegradation">
        <title>Physiological and genetic screening methods for the isolation of methyl tert-butyl ether-degrading bacteria for bioremediation purposes.</title>
        <authorList>
            <person name="Guisado I.M."/>
            <person name="Purswani J."/>
            <person name="Gonzalez Lopez J."/>
            <person name="Pozo C."/>
        </authorList>
    </citation>
    <scope>NUCLEOTIDE SEQUENCE [LARGE SCALE GENOMIC DNA]</scope>
    <source>
        <strain evidence="2 3">SH7</strain>
    </source>
</reference>
<feature type="domain" description="DinB-like" evidence="1">
    <location>
        <begin position="32"/>
        <end position="165"/>
    </location>
</feature>
<organism evidence="2 3">
    <name type="scientific">Paenibacillus etheri</name>
    <dbReference type="NCBI Taxonomy" id="1306852"/>
    <lineage>
        <taxon>Bacteria</taxon>
        <taxon>Bacillati</taxon>
        <taxon>Bacillota</taxon>
        <taxon>Bacilli</taxon>
        <taxon>Bacillales</taxon>
        <taxon>Paenibacillaceae</taxon>
        <taxon>Paenibacillus</taxon>
    </lineage>
</organism>